<dbReference type="PROSITE" id="PS50206">
    <property type="entry name" value="RHODANESE_3"/>
    <property type="match status" value="1"/>
</dbReference>
<organism evidence="3 4">
    <name type="scientific">Microlunatus kandeliicorticis</name>
    <dbReference type="NCBI Taxonomy" id="1759536"/>
    <lineage>
        <taxon>Bacteria</taxon>
        <taxon>Bacillati</taxon>
        <taxon>Actinomycetota</taxon>
        <taxon>Actinomycetes</taxon>
        <taxon>Propionibacteriales</taxon>
        <taxon>Propionibacteriaceae</taxon>
        <taxon>Microlunatus</taxon>
    </lineage>
</organism>
<dbReference type="PANTHER" id="PTHR43031">
    <property type="entry name" value="FAD-DEPENDENT OXIDOREDUCTASE"/>
    <property type="match status" value="1"/>
</dbReference>
<keyword evidence="4" id="KW-1185">Reference proteome</keyword>
<name>A0A7W3P5K1_9ACTN</name>
<dbReference type="InterPro" id="IPR050229">
    <property type="entry name" value="GlpE_sulfurtransferase"/>
</dbReference>
<evidence type="ECO:0000313" key="3">
    <source>
        <dbReference type="EMBL" id="MBA8794069.1"/>
    </source>
</evidence>
<dbReference type="CDD" id="cd00158">
    <property type="entry name" value="RHOD"/>
    <property type="match status" value="1"/>
</dbReference>
<dbReference type="Pfam" id="PF00581">
    <property type="entry name" value="Rhodanese"/>
    <property type="match status" value="1"/>
</dbReference>
<evidence type="ECO:0000256" key="1">
    <source>
        <dbReference type="SAM" id="SignalP"/>
    </source>
</evidence>
<protein>
    <submittedName>
        <fullName evidence="3">Rhodanese-related sulfurtransferase</fullName>
    </submittedName>
</protein>
<feature type="domain" description="Rhodanese" evidence="2">
    <location>
        <begin position="27"/>
        <end position="114"/>
    </location>
</feature>
<dbReference type="Gene3D" id="3.40.250.10">
    <property type="entry name" value="Rhodanese-like domain"/>
    <property type="match status" value="1"/>
</dbReference>
<gene>
    <name evidence="3" type="ORF">FHX74_001674</name>
</gene>
<dbReference type="AlphaFoldDB" id="A0A7W3P5K1"/>
<sequence length="122" mass="12499">MIKRLRATFSAPITIAPLDAHAAVSGNGAAPLLLDVREADEWQAGHAPSALHIPLGQLENRLGEIPADRPVITVCRSGRRSALAARQLAAHGRSVSNLDGGMAAWSAAGLPVVTASGPGTVL</sequence>
<feature type="chain" id="PRO_5031180020" evidence="1">
    <location>
        <begin position="23"/>
        <end position="122"/>
    </location>
</feature>
<comment type="caution">
    <text evidence="3">The sequence shown here is derived from an EMBL/GenBank/DDBJ whole genome shotgun (WGS) entry which is preliminary data.</text>
</comment>
<dbReference type="SMART" id="SM00450">
    <property type="entry name" value="RHOD"/>
    <property type="match status" value="1"/>
</dbReference>
<feature type="signal peptide" evidence="1">
    <location>
        <begin position="1"/>
        <end position="22"/>
    </location>
</feature>
<accession>A0A7W3P5K1</accession>
<dbReference type="PANTHER" id="PTHR43031:SF1">
    <property type="entry name" value="PYRIDINE NUCLEOTIDE-DISULPHIDE OXIDOREDUCTASE"/>
    <property type="match status" value="1"/>
</dbReference>
<reference evidence="3 4" key="1">
    <citation type="submission" date="2020-07" db="EMBL/GenBank/DDBJ databases">
        <title>Sequencing the genomes of 1000 actinobacteria strains.</title>
        <authorList>
            <person name="Klenk H.-P."/>
        </authorList>
    </citation>
    <scope>NUCLEOTIDE SEQUENCE [LARGE SCALE GENOMIC DNA]</scope>
    <source>
        <strain evidence="3 4">DSM 100723</strain>
    </source>
</reference>
<keyword evidence="1" id="KW-0732">Signal</keyword>
<evidence type="ECO:0000313" key="4">
    <source>
        <dbReference type="Proteomes" id="UP000523079"/>
    </source>
</evidence>
<dbReference type="InterPro" id="IPR001763">
    <property type="entry name" value="Rhodanese-like_dom"/>
</dbReference>
<dbReference type="EMBL" id="JACGWT010000002">
    <property type="protein sequence ID" value="MBA8794069.1"/>
    <property type="molecule type" value="Genomic_DNA"/>
</dbReference>
<keyword evidence="3" id="KW-0808">Transferase</keyword>
<dbReference type="Proteomes" id="UP000523079">
    <property type="component" value="Unassembled WGS sequence"/>
</dbReference>
<dbReference type="RefSeq" id="WP_182559589.1">
    <property type="nucleotide sequence ID" value="NZ_JACGWT010000002.1"/>
</dbReference>
<dbReference type="GO" id="GO:0016740">
    <property type="term" value="F:transferase activity"/>
    <property type="evidence" value="ECO:0007669"/>
    <property type="project" value="UniProtKB-KW"/>
</dbReference>
<dbReference type="SUPFAM" id="SSF52821">
    <property type="entry name" value="Rhodanese/Cell cycle control phosphatase"/>
    <property type="match status" value="1"/>
</dbReference>
<evidence type="ECO:0000259" key="2">
    <source>
        <dbReference type="PROSITE" id="PS50206"/>
    </source>
</evidence>
<dbReference type="InterPro" id="IPR036873">
    <property type="entry name" value="Rhodanese-like_dom_sf"/>
</dbReference>
<proteinExistence type="predicted"/>